<dbReference type="PANTHER" id="PTHR37422:SF17">
    <property type="entry name" value="O-ANTIGEN LIGASE"/>
    <property type="match status" value="1"/>
</dbReference>
<feature type="transmembrane region" description="Helical" evidence="5">
    <location>
        <begin position="35"/>
        <end position="54"/>
    </location>
</feature>
<dbReference type="KEGG" id="pko:PKOR_16855"/>
<sequence length="431" mass="48823">MRNFIKKLNGVYLIQQGYYYSLILLAVSLFSPKQIITNIAVLMLALFWMLNGNVKEKYRLLSRNPSAISFFVLFVLYCIGVLYTENIQEGIKSLETKASLLVFPLILGSSTIKREHLYKTVLIFAFACVVLSMIALIYQTFVVIEKDDFNYFFSDGLVSIYAKQAVYFALYVATSILLLCHHLYFLPSETSAKQRLIIVVSILFLLLILFLLASRATQIVLFTILVTSVIVIGVKKGRILHSSLLVAALIAFVIGLSLLFPQTLARFKSLTNISYEFSNTSDIYHFSGSYDDNQWNGLNLRLAKWVCAVDVIKEHPIAGVGTGDVKEAMVQSYKNRKFVFAAQNRFDPHNQYLETAVSIGIAGLVVLLICYFLPLFNAIRYRSWLLITFLLLIISSSLTESILSRSQGATFSCFFLFLLLQYIIANKPYKQ</sequence>
<dbReference type="PANTHER" id="PTHR37422">
    <property type="entry name" value="TEICHURONIC ACID BIOSYNTHESIS PROTEIN TUAE"/>
    <property type="match status" value="1"/>
</dbReference>
<evidence type="ECO:0000313" key="8">
    <source>
        <dbReference type="Proteomes" id="UP000033109"/>
    </source>
</evidence>
<dbReference type="GO" id="GO:0016020">
    <property type="term" value="C:membrane"/>
    <property type="evidence" value="ECO:0007669"/>
    <property type="project" value="UniProtKB-SubCell"/>
</dbReference>
<accession>A0A0E3ZFR9</accession>
<dbReference type="EMBL" id="CP009621">
    <property type="protein sequence ID" value="AKD04454.1"/>
    <property type="molecule type" value="Genomic_DNA"/>
</dbReference>
<feature type="transmembrane region" description="Helical" evidence="5">
    <location>
        <begin position="121"/>
        <end position="144"/>
    </location>
</feature>
<dbReference type="Proteomes" id="UP000033109">
    <property type="component" value="Chromosome"/>
</dbReference>
<dbReference type="AlphaFoldDB" id="A0A0E3ZFR9"/>
<protein>
    <recommendedName>
        <fullName evidence="6">O-antigen ligase-related domain-containing protein</fullName>
    </recommendedName>
</protein>
<keyword evidence="3 5" id="KW-1133">Transmembrane helix</keyword>
<evidence type="ECO:0000256" key="2">
    <source>
        <dbReference type="ARBA" id="ARBA00022692"/>
    </source>
</evidence>
<evidence type="ECO:0000256" key="4">
    <source>
        <dbReference type="ARBA" id="ARBA00023136"/>
    </source>
</evidence>
<gene>
    <name evidence="7" type="ORF">PKOR_16855</name>
</gene>
<dbReference type="STRING" id="400092.PKOR_16855"/>
<feature type="transmembrane region" description="Helical" evidence="5">
    <location>
        <begin position="196"/>
        <end position="213"/>
    </location>
</feature>
<feature type="transmembrane region" description="Helical" evidence="5">
    <location>
        <begin position="356"/>
        <end position="376"/>
    </location>
</feature>
<feature type="transmembrane region" description="Helical" evidence="5">
    <location>
        <begin position="383"/>
        <end position="403"/>
    </location>
</feature>
<organism evidence="7 8">
    <name type="scientific">Pontibacter korlensis</name>
    <dbReference type="NCBI Taxonomy" id="400092"/>
    <lineage>
        <taxon>Bacteria</taxon>
        <taxon>Pseudomonadati</taxon>
        <taxon>Bacteroidota</taxon>
        <taxon>Cytophagia</taxon>
        <taxon>Cytophagales</taxon>
        <taxon>Hymenobacteraceae</taxon>
        <taxon>Pontibacter</taxon>
    </lineage>
</organism>
<reference evidence="7 8" key="1">
    <citation type="journal article" date="2015" name="Sci. Rep.">
        <title>Unraveling adaptation of Pontibacter korlensis to radiation and infertility in desert through complete genome and comparative transcriptomic analysis.</title>
        <authorList>
            <person name="Dai J."/>
            <person name="Dai W."/>
            <person name="Qiu C."/>
            <person name="Yang Z."/>
            <person name="Zhang Y."/>
            <person name="Zhou M."/>
            <person name="Zhang L."/>
            <person name="Fang C."/>
            <person name="Gao Q."/>
            <person name="Yang Q."/>
            <person name="Li X."/>
            <person name="Wang Z."/>
            <person name="Wang Z."/>
            <person name="Jia Z."/>
            <person name="Chen X."/>
        </authorList>
    </citation>
    <scope>NUCLEOTIDE SEQUENCE [LARGE SCALE GENOMIC DNA]</scope>
    <source>
        <strain evidence="7 8">X14-1T</strain>
    </source>
</reference>
<dbReference type="OrthoDB" id="1631746at2"/>
<evidence type="ECO:0000256" key="3">
    <source>
        <dbReference type="ARBA" id="ARBA00022989"/>
    </source>
</evidence>
<feature type="transmembrane region" description="Helical" evidence="5">
    <location>
        <begin position="409"/>
        <end position="425"/>
    </location>
</feature>
<keyword evidence="8" id="KW-1185">Reference proteome</keyword>
<feature type="transmembrane region" description="Helical" evidence="5">
    <location>
        <begin position="164"/>
        <end position="184"/>
    </location>
</feature>
<dbReference type="Pfam" id="PF04932">
    <property type="entry name" value="Wzy_C"/>
    <property type="match status" value="1"/>
</dbReference>
<feature type="transmembrane region" description="Helical" evidence="5">
    <location>
        <begin position="66"/>
        <end position="84"/>
    </location>
</feature>
<dbReference type="InterPro" id="IPR051533">
    <property type="entry name" value="WaaL-like"/>
</dbReference>
<dbReference type="InterPro" id="IPR007016">
    <property type="entry name" value="O-antigen_ligase-rel_domated"/>
</dbReference>
<evidence type="ECO:0000256" key="1">
    <source>
        <dbReference type="ARBA" id="ARBA00004141"/>
    </source>
</evidence>
<dbReference type="HOGENOM" id="CLU_631388_0_0_10"/>
<feature type="transmembrane region" description="Helical" evidence="5">
    <location>
        <begin position="219"/>
        <end position="235"/>
    </location>
</feature>
<dbReference type="PATRIC" id="fig|400092.3.peg.3697"/>
<evidence type="ECO:0000256" key="5">
    <source>
        <dbReference type="SAM" id="Phobius"/>
    </source>
</evidence>
<name>A0A0E3ZFR9_9BACT</name>
<keyword evidence="2 5" id="KW-0812">Transmembrane</keyword>
<dbReference type="RefSeq" id="WP_046312307.1">
    <property type="nucleotide sequence ID" value="NZ_CBCSCY010000006.1"/>
</dbReference>
<feature type="transmembrane region" description="Helical" evidence="5">
    <location>
        <begin position="242"/>
        <end position="260"/>
    </location>
</feature>
<feature type="domain" description="O-antigen ligase-related" evidence="6">
    <location>
        <begin position="201"/>
        <end position="368"/>
    </location>
</feature>
<comment type="subcellular location">
    <subcellularLocation>
        <location evidence="1">Membrane</location>
        <topology evidence="1">Multi-pass membrane protein</topology>
    </subcellularLocation>
</comment>
<evidence type="ECO:0000313" key="7">
    <source>
        <dbReference type="EMBL" id="AKD04454.1"/>
    </source>
</evidence>
<keyword evidence="4 5" id="KW-0472">Membrane</keyword>
<proteinExistence type="predicted"/>
<evidence type="ECO:0000259" key="6">
    <source>
        <dbReference type="Pfam" id="PF04932"/>
    </source>
</evidence>